<organism evidence="4 5">
    <name type="scientific">Tetranychus urticae</name>
    <name type="common">Two-spotted spider mite</name>
    <dbReference type="NCBI Taxonomy" id="32264"/>
    <lineage>
        <taxon>Eukaryota</taxon>
        <taxon>Metazoa</taxon>
        <taxon>Ecdysozoa</taxon>
        <taxon>Arthropoda</taxon>
        <taxon>Chelicerata</taxon>
        <taxon>Arachnida</taxon>
        <taxon>Acari</taxon>
        <taxon>Acariformes</taxon>
        <taxon>Trombidiformes</taxon>
        <taxon>Prostigmata</taxon>
        <taxon>Eleutherengona</taxon>
        <taxon>Raphignathae</taxon>
        <taxon>Tetranychoidea</taxon>
        <taxon>Tetranychidae</taxon>
        <taxon>Tetranychus</taxon>
    </lineage>
</organism>
<keyword evidence="5" id="KW-1185">Reference proteome</keyword>
<evidence type="ECO:0000313" key="4">
    <source>
        <dbReference type="EnsemblMetazoa" id="tetur24g01030.1"/>
    </source>
</evidence>
<proteinExistence type="predicted"/>
<sequence length="226" mass="25381">MKNLAFVLYLSSAILVANCFPDLFSDLTRFTQTEIDLWKSLIPNVKAFPDALKVLSLGGCPQPENPPSDFDFRDLLGLWYETERTALFELLETGQKCPQITFSNDENNDLKVNMTVISSLLNTPVTSIKSAKINSNQPNVFSMRYSLLASDIQYWVVDTDYDNYALIFACKQSLFLSIRNAWILGRKATLDASIRDNLVSKLSKLGVPETSLIKSDQSCSTFVPIQ</sequence>
<protein>
    <recommendedName>
        <fullName evidence="3">Lipocalin/cytosolic fatty-acid binding domain-containing protein</fullName>
    </recommendedName>
</protein>
<dbReference type="eggNOG" id="KOG4824">
    <property type="taxonomic scope" value="Eukaryota"/>
</dbReference>
<dbReference type="InterPro" id="IPR000566">
    <property type="entry name" value="Lipocln_cytosolic_FA-bd_dom"/>
</dbReference>
<evidence type="ECO:0000259" key="3">
    <source>
        <dbReference type="Pfam" id="PF00061"/>
    </source>
</evidence>
<dbReference type="OrthoDB" id="6475292at2759"/>
<dbReference type="GO" id="GO:0005737">
    <property type="term" value="C:cytoplasm"/>
    <property type="evidence" value="ECO:0007669"/>
    <property type="project" value="TreeGrafter"/>
</dbReference>
<gene>
    <name evidence="4" type="primary">107367815</name>
</gene>
<reference evidence="5" key="1">
    <citation type="submission" date="2011-08" db="EMBL/GenBank/DDBJ databases">
        <authorList>
            <person name="Rombauts S."/>
        </authorList>
    </citation>
    <scope>NUCLEOTIDE SEQUENCE</scope>
    <source>
        <strain evidence="5">London</strain>
    </source>
</reference>
<dbReference type="InterPro" id="IPR012674">
    <property type="entry name" value="Calycin"/>
</dbReference>
<dbReference type="HOGENOM" id="CLU_1226220_0_0_1"/>
<reference evidence="4" key="2">
    <citation type="submission" date="2015-06" db="UniProtKB">
        <authorList>
            <consortium name="EnsemblMetazoa"/>
        </authorList>
    </citation>
    <scope>IDENTIFICATION</scope>
</reference>
<evidence type="ECO:0000256" key="1">
    <source>
        <dbReference type="ARBA" id="ARBA00023157"/>
    </source>
</evidence>
<dbReference type="Gene3D" id="2.40.128.20">
    <property type="match status" value="1"/>
</dbReference>
<dbReference type="InterPro" id="IPR003057">
    <property type="entry name" value="Invtbrt_color"/>
</dbReference>
<dbReference type="PANTHER" id="PTHR10612">
    <property type="entry name" value="APOLIPOPROTEIN D"/>
    <property type="match status" value="1"/>
</dbReference>
<dbReference type="Proteomes" id="UP000015104">
    <property type="component" value="Unassembled WGS sequence"/>
</dbReference>
<dbReference type="STRING" id="32264.T1KWB3"/>
<evidence type="ECO:0000256" key="2">
    <source>
        <dbReference type="SAM" id="SignalP"/>
    </source>
</evidence>
<name>T1KWB3_TETUR</name>
<dbReference type="PRINTS" id="PR01273">
    <property type="entry name" value="INVTBRTCOLOR"/>
</dbReference>
<keyword evidence="2" id="KW-0732">Signal</keyword>
<dbReference type="OMA" id="DQSCSTF"/>
<dbReference type="GO" id="GO:0006629">
    <property type="term" value="P:lipid metabolic process"/>
    <property type="evidence" value="ECO:0007669"/>
    <property type="project" value="TreeGrafter"/>
</dbReference>
<dbReference type="EnsemblMetazoa" id="tetur24g01030.1">
    <property type="protein sequence ID" value="tetur24g01030.1"/>
    <property type="gene ID" value="tetur24g01030"/>
</dbReference>
<dbReference type="SUPFAM" id="SSF50814">
    <property type="entry name" value="Lipocalins"/>
    <property type="match status" value="1"/>
</dbReference>
<dbReference type="GO" id="GO:0031409">
    <property type="term" value="F:pigment binding"/>
    <property type="evidence" value="ECO:0007669"/>
    <property type="project" value="InterPro"/>
</dbReference>
<feature type="signal peptide" evidence="2">
    <location>
        <begin position="1"/>
        <end position="19"/>
    </location>
</feature>
<dbReference type="EMBL" id="CAEY01000640">
    <property type="status" value="NOT_ANNOTATED_CDS"/>
    <property type="molecule type" value="Genomic_DNA"/>
</dbReference>
<dbReference type="SMR" id="T1KWB3"/>
<keyword evidence="1" id="KW-1015">Disulfide bond</keyword>
<dbReference type="KEGG" id="tut:107367815"/>
<evidence type="ECO:0000313" key="5">
    <source>
        <dbReference type="Proteomes" id="UP000015104"/>
    </source>
</evidence>
<dbReference type="Pfam" id="PF00061">
    <property type="entry name" value="Lipocalin"/>
    <property type="match status" value="1"/>
</dbReference>
<dbReference type="AlphaFoldDB" id="T1KWB3"/>
<dbReference type="GO" id="GO:0000302">
    <property type="term" value="P:response to reactive oxygen species"/>
    <property type="evidence" value="ECO:0007669"/>
    <property type="project" value="TreeGrafter"/>
</dbReference>
<dbReference type="PANTHER" id="PTHR10612:SF49">
    <property type="entry name" value="APOLIPOPROTEIN D-LIKE PROTEIN"/>
    <property type="match status" value="1"/>
</dbReference>
<feature type="domain" description="Lipocalin/cytosolic fatty-acid binding" evidence="3">
    <location>
        <begin position="77"/>
        <end position="217"/>
    </location>
</feature>
<accession>T1KWB3</accession>
<feature type="chain" id="PRO_5025600283" description="Lipocalin/cytosolic fatty-acid binding domain-containing protein" evidence="2">
    <location>
        <begin position="20"/>
        <end position="226"/>
    </location>
</feature>